<proteinExistence type="inferred from homology"/>
<keyword evidence="16" id="KW-1185">Reference proteome</keyword>
<gene>
    <name evidence="15" type="ORF">Ocin01_17093</name>
</gene>
<keyword evidence="11" id="KW-0906">Nuclear pore complex</keyword>
<dbReference type="GO" id="GO:0006606">
    <property type="term" value="P:protein import into nucleus"/>
    <property type="evidence" value="ECO:0007669"/>
    <property type="project" value="TreeGrafter"/>
</dbReference>
<accession>A0A1D2M9H4</accession>
<dbReference type="EMBL" id="LJIJ01002521">
    <property type="protein sequence ID" value="ODM89589.1"/>
    <property type="molecule type" value="Genomic_DNA"/>
</dbReference>
<dbReference type="PANTHER" id="PTHR11024">
    <property type="entry name" value="NUCLEAR PORE COMPLEX PROTEIN SEC13 / SEH1 FAMILY MEMBER"/>
    <property type="match status" value="1"/>
</dbReference>
<evidence type="ECO:0000256" key="8">
    <source>
        <dbReference type="ARBA" id="ARBA00022816"/>
    </source>
</evidence>
<dbReference type="OMA" id="GSWACIS"/>
<evidence type="ECO:0000256" key="12">
    <source>
        <dbReference type="ARBA" id="ARBA00023228"/>
    </source>
</evidence>
<feature type="repeat" description="WD" evidence="14">
    <location>
        <begin position="47"/>
        <end position="81"/>
    </location>
</feature>
<keyword evidence="13" id="KW-0539">Nucleus</keyword>
<evidence type="ECO:0000256" key="1">
    <source>
        <dbReference type="ARBA" id="ARBA00004371"/>
    </source>
</evidence>
<dbReference type="AlphaFoldDB" id="A0A1D2M9H4"/>
<feature type="repeat" description="WD" evidence="14">
    <location>
        <begin position="170"/>
        <end position="205"/>
    </location>
</feature>
<evidence type="ECO:0000256" key="10">
    <source>
        <dbReference type="ARBA" id="ARBA00023010"/>
    </source>
</evidence>
<evidence type="ECO:0000256" key="9">
    <source>
        <dbReference type="ARBA" id="ARBA00022927"/>
    </source>
</evidence>
<dbReference type="InterPro" id="IPR015943">
    <property type="entry name" value="WD40/YVTN_repeat-like_dom_sf"/>
</dbReference>
<dbReference type="Gene3D" id="2.130.10.10">
    <property type="entry name" value="YVTN repeat-like/Quinoprotein amine dehydrogenase"/>
    <property type="match status" value="2"/>
</dbReference>
<evidence type="ECO:0000256" key="5">
    <source>
        <dbReference type="ARBA" id="ARBA00022448"/>
    </source>
</evidence>
<keyword evidence="6 14" id="KW-0853">WD repeat</keyword>
<keyword evidence="5" id="KW-0813">Transport</keyword>
<dbReference type="GO" id="GO:0005198">
    <property type="term" value="F:structural molecule activity"/>
    <property type="evidence" value="ECO:0007669"/>
    <property type="project" value="InterPro"/>
</dbReference>
<dbReference type="GO" id="GO:0030127">
    <property type="term" value="C:COPII vesicle coat"/>
    <property type="evidence" value="ECO:0007669"/>
    <property type="project" value="TreeGrafter"/>
</dbReference>
<evidence type="ECO:0000256" key="13">
    <source>
        <dbReference type="ARBA" id="ARBA00023242"/>
    </source>
</evidence>
<evidence type="ECO:0000256" key="14">
    <source>
        <dbReference type="PROSITE-ProRule" id="PRU00221"/>
    </source>
</evidence>
<sequence>MASPSVYGHDAQVNFTGTQLATSSCDKTIRVFDVNVKDGSQFFVEELKGHQGPVWQVAWGHPSFGTYLASCSYDRKVIIWKETRETKPDGKLIVKWDTSFVYEGHDSSVNSVCWAPPSWSQCRVLAPADAPNFDKTDGTKQIKRFASGGCDNLVKIWREENDQWVEETKLVGHTDWVRDVAWSPGAGLSKRKIASCSQDRKVIIWVNKQGDGMSYTPEPLHVFPDVIWHISWNLVGDVLAVSGGDNQVSFVKLFSTLSVSNCDEC</sequence>
<reference evidence="15 16" key="1">
    <citation type="journal article" date="2016" name="Genome Biol. Evol.">
        <title>Gene Family Evolution Reflects Adaptation to Soil Environmental Stressors in the Genome of the Collembolan Orchesella cincta.</title>
        <authorList>
            <person name="Faddeeva-Vakhrusheva A."/>
            <person name="Derks M.F."/>
            <person name="Anvar S.Y."/>
            <person name="Agamennone V."/>
            <person name="Suring W."/>
            <person name="Smit S."/>
            <person name="van Straalen N.M."/>
            <person name="Roelofs D."/>
        </authorList>
    </citation>
    <scope>NUCLEOTIDE SEQUENCE [LARGE SCALE GENOMIC DNA]</scope>
    <source>
        <tissue evidence="15">Mixed pool</tissue>
    </source>
</reference>
<keyword evidence="12" id="KW-0458">Lysosome</keyword>
<dbReference type="STRING" id="48709.A0A1D2M9H4"/>
<protein>
    <recommendedName>
        <fullName evidence="4">Protein SEC13 homolog</fullName>
    </recommendedName>
</protein>
<organism evidence="15 16">
    <name type="scientific">Orchesella cincta</name>
    <name type="common">Springtail</name>
    <name type="synonym">Podura cincta</name>
    <dbReference type="NCBI Taxonomy" id="48709"/>
    <lineage>
        <taxon>Eukaryota</taxon>
        <taxon>Metazoa</taxon>
        <taxon>Ecdysozoa</taxon>
        <taxon>Arthropoda</taxon>
        <taxon>Hexapoda</taxon>
        <taxon>Collembola</taxon>
        <taxon>Entomobryomorpha</taxon>
        <taxon>Entomobryoidea</taxon>
        <taxon>Orchesellidae</taxon>
        <taxon>Orchesellinae</taxon>
        <taxon>Orchesella</taxon>
    </lineage>
</organism>
<evidence type="ECO:0000256" key="2">
    <source>
        <dbReference type="ARBA" id="ARBA00004567"/>
    </source>
</evidence>
<dbReference type="GO" id="GO:0032527">
    <property type="term" value="P:protein exit from endoplasmic reticulum"/>
    <property type="evidence" value="ECO:0007669"/>
    <property type="project" value="TreeGrafter"/>
</dbReference>
<dbReference type="PROSITE" id="PS50082">
    <property type="entry name" value="WD_REPEATS_2"/>
    <property type="match status" value="2"/>
</dbReference>
<dbReference type="GO" id="GO:0005764">
    <property type="term" value="C:lysosome"/>
    <property type="evidence" value="ECO:0007669"/>
    <property type="project" value="UniProtKB-SubCell"/>
</dbReference>
<evidence type="ECO:0000256" key="11">
    <source>
        <dbReference type="ARBA" id="ARBA00023132"/>
    </source>
</evidence>
<name>A0A1D2M9H4_ORCCI</name>
<evidence type="ECO:0000256" key="6">
    <source>
        <dbReference type="ARBA" id="ARBA00022574"/>
    </source>
</evidence>
<dbReference type="SUPFAM" id="SSF50978">
    <property type="entry name" value="WD40 repeat-like"/>
    <property type="match status" value="1"/>
</dbReference>
<dbReference type="GO" id="GO:0031080">
    <property type="term" value="C:nuclear pore outer ring"/>
    <property type="evidence" value="ECO:0007669"/>
    <property type="project" value="TreeGrafter"/>
</dbReference>
<dbReference type="OrthoDB" id="364224at2759"/>
<keyword evidence="8" id="KW-0509">mRNA transport</keyword>
<dbReference type="GO" id="GO:0032008">
    <property type="term" value="P:positive regulation of TOR signaling"/>
    <property type="evidence" value="ECO:0007669"/>
    <property type="project" value="TreeGrafter"/>
</dbReference>
<comment type="similarity">
    <text evidence="3">Belongs to the WD repeat SEC13 family.</text>
</comment>
<dbReference type="Proteomes" id="UP000094527">
    <property type="component" value="Unassembled WGS sequence"/>
</dbReference>
<keyword evidence="10" id="KW-0811">Translocation</keyword>
<dbReference type="InterPro" id="IPR001680">
    <property type="entry name" value="WD40_rpt"/>
</dbReference>
<dbReference type="InterPro" id="IPR036322">
    <property type="entry name" value="WD40_repeat_dom_sf"/>
</dbReference>
<keyword evidence="7" id="KW-0677">Repeat</keyword>
<keyword evidence="9" id="KW-0653">Protein transport</keyword>
<dbReference type="Pfam" id="PF00400">
    <property type="entry name" value="WD40"/>
    <property type="match status" value="4"/>
</dbReference>
<comment type="caution">
    <text evidence="15">The sequence shown here is derived from an EMBL/GenBank/DDBJ whole genome shotgun (WGS) entry which is preliminary data.</text>
</comment>
<evidence type="ECO:0000313" key="15">
    <source>
        <dbReference type="EMBL" id="ODM89589.1"/>
    </source>
</evidence>
<evidence type="ECO:0000313" key="16">
    <source>
        <dbReference type="Proteomes" id="UP000094527"/>
    </source>
</evidence>
<evidence type="ECO:0000256" key="3">
    <source>
        <dbReference type="ARBA" id="ARBA00010102"/>
    </source>
</evidence>
<evidence type="ECO:0000256" key="7">
    <source>
        <dbReference type="ARBA" id="ARBA00022737"/>
    </source>
</evidence>
<evidence type="ECO:0000256" key="4">
    <source>
        <dbReference type="ARBA" id="ARBA00019195"/>
    </source>
</evidence>
<dbReference type="GO" id="GO:0090114">
    <property type="term" value="P:COPII-coated vesicle budding"/>
    <property type="evidence" value="ECO:0007669"/>
    <property type="project" value="TreeGrafter"/>
</dbReference>
<dbReference type="PANTHER" id="PTHR11024:SF2">
    <property type="entry name" value="PROTEIN SEC13 HOMOLOG"/>
    <property type="match status" value="1"/>
</dbReference>
<comment type="subcellular location">
    <subcellularLocation>
        <location evidence="1">Lysosome</location>
    </subcellularLocation>
    <subcellularLocation>
        <location evidence="2">Nucleus</location>
        <location evidence="2">Nuclear pore complex</location>
    </subcellularLocation>
</comment>
<dbReference type="SMART" id="SM00320">
    <property type="entry name" value="WD40"/>
    <property type="match status" value="5"/>
</dbReference>
<dbReference type="InterPro" id="IPR037363">
    <property type="entry name" value="Sec13/Seh1_fam"/>
</dbReference>
<dbReference type="GO" id="GO:0051028">
    <property type="term" value="P:mRNA transport"/>
    <property type="evidence" value="ECO:0007669"/>
    <property type="project" value="UniProtKB-KW"/>
</dbReference>